<gene>
    <name evidence="2" type="ORF">SAMN05444409_1892</name>
</gene>
<sequence length="197" mass="22785">MNLKTKTLLLLAIFLSIHSIFSQEKKSNYDLVVYKIYGDLNKDNLPDMVIVKEDTSDKRRPNLLEIFFQTKNGAYQKVLSSTKAVMERFPYGDSRTETSLEELKIKNGVLIFRNQLIKGSLTHKFRYQNSEFELIGFSSYTAGAGYLNHIDYNLSTGEKIEKHTDYETDKVLKLIKTKDKLSVLPKLKDFSPFGFIY</sequence>
<organism evidence="2 3">
    <name type="scientific">Epilithonimonas zeae</name>
    <dbReference type="NCBI Taxonomy" id="1416779"/>
    <lineage>
        <taxon>Bacteria</taxon>
        <taxon>Pseudomonadati</taxon>
        <taxon>Bacteroidota</taxon>
        <taxon>Flavobacteriia</taxon>
        <taxon>Flavobacteriales</taxon>
        <taxon>Weeksellaceae</taxon>
        <taxon>Chryseobacterium group</taxon>
        <taxon>Epilithonimonas</taxon>
    </lineage>
</organism>
<evidence type="ECO:0000313" key="2">
    <source>
        <dbReference type="EMBL" id="SIO07748.1"/>
    </source>
</evidence>
<evidence type="ECO:0000256" key="1">
    <source>
        <dbReference type="SAM" id="SignalP"/>
    </source>
</evidence>
<proteinExistence type="predicted"/>
<dbReference type="Proteomes" id="UP000185207">
    <property type="component" value="Unassembled WGS sequence"/>
</dbReference>
<protein>
    <recommendedName>
        <fullName evidence="4">VCBS repeat-containing protein</fullName>
    </recommendedName>
</protein>
<dbReference type="AlphaFoldDB" id="A0A1N6GJM0"/>
<feature type="signal peptide" evidence="1">
    <location>
        <begin position="1"/>
        <end position="22"/>
    </location>
</feature>
<feature type="chain" id="PRO_5012703766" description="VCBS repeat-containing protein" evidence="1">
    <location>
        <begin position="23"/>
        <end position="197"/>
    </location>
</feature>
<name>A0A1N6GJM0_9FLAO</name>
<accession>A0A1N6GJM0</accession>
<evidence type="ECO:0000313" key="3">
    <source>
        <dbReference type="Proteomes" id="UP000185207"/>
    </source>
</evidence>
<dbReference type="OrthoDB" id="86940at2"/>
<dbReference type="RefSeq" id="WP_139297293.1">
    <property type="nucleotide sequence ID" value="NZ_FSRK01000001.1"/>
</dbReference>
<keyword evidence="3" id="KW-1185">Reference proteome</keyword>
<reference evidence="3" key="1">
    <citation type="submission" date="2016-11" db="EMBL/GenBank/DDBJ databases">
        <authorList>
            <person name="Varghese N."/>
            <person name="Submissions S."/>
        </authorList>
    </citation>
    <scope>NUCLEOTIDE SEQUENCE [LARGE SCALE GENOMIC DNA]</scope>
    <source>
        <strain evidence="3">DSM 27623</strain>
    </source>
</reference>
<dbReference type="STRING" id="1416779.SAMN05444409_1892"/>
<evidence type="ECO:0008006" key="4">
    <source>
        <dbReference type="Google" id="ProtNLM"/>
    </source>
</evidence>
<keyword evidence="1" id="KW-0732">Signal</keyword>
<dbReference type="EMBL" id="FSRK01000001">
    <property type="protein sequence ID" value="SIO07748.1"/>
    <property type="molecule type" value="Genomic_DNA"/>
</dbReference>